<comment type="subunit">
    <text evidence="7">Part of the 50S ribosomal subunit; part of the 5S rRNA/L5/L18/L25 subcomplex. Contacts the 5S and 23S rRNAs.</text>
</comment>
<dbReference type="InterPro" id="IPR004389">
    <property type="entry name" value="Ribosomal_uL18_bac-type"/>
</dbReference>
<evidence type="ECO:0000256" key="5">
    <source>
        <dbReference type="ARBA" id="ARBA00023274"/>
    </source>
</evidence>
<evidence type="ECO:0000256" key="2">
    <source>
        <dbReference type="ARBA" id="ARBA00022730"/>
    </source>
</evidence>
<accession>A0A0G0VKE1</accession>
<dbReference type="SUPFAM" id="SSF53137">
    <property type="entry name" value="Translational machinery components"/>
    <property type="match status" value="1"/>
</dbReference>
<gene>
    <name evidence="7" type="primary">rplR</name>
    <name evidence="8" type="ORF">UU54_C0003G0009</name>
</gene>
<dbReference type="InterPro" id="IPR057268">
    <property type="entry name" value="Ribosomal_L18"/>
</dbReference>
<evidence type="ECO:0000313" key="9">
    <source>
        <dbReference type="Proteomes" id="UP000033903"/>
    </source>
</evidence>
<dbReference type="PATRIC" id="fig|1619023.3.peg.74"/>
<dbReference type="Gene3D" id="3.30.420.100">
    <property type="match status" value="1"/>
</dbReference>
<evidence type="ECO:0000256" key="1">
    <source>
        <dbReference type="ARBA" id="ARBA00007116"/>
    </source>
</evidence>
<reference evidence="8 9" key="1">
    <citation type="journal article" date="2015" name="Nature">
        <title>rRNA introns, odd ribosomes, and small enigmatic genomes across a large radiation of phyla.</title>
        <authorList>
            <person name="Brown C.T."/>
            <person name="Hug L.A."/>
            <person name="Thomas B.C."/>
            <person name="Sharon I."/>
            <person name="Castelle C.J."/>
            <person name="Singh A."/>
            <person name="Wilkins M.J."/>
            <person name="Williams K.H."/>
            <person name="Banfield J.F."/>
        </authorList>
    </citation>
    <scope>NUCLEOTIDE SEQUENCE [LARGE SCALE GENOMIC DNA]</scope>
</reference>
<proteinExistence type="inferred from homology"/>
<dbReference type="InterPro" id="IPR005484">
    <property type="entry name" value="Ribosomal_uL18_bac/plant/anim"/>
</dbReference>
<keyword evidence="3 7" id="KW-0694">RNA-binding</keyword>
<keyword evidence="4 7" id="KW-0689">Ribosomal protein</keyword>
<evidence type="ECO:0000256" key="6">
    <source>
        <dbReference type="ARBA" id="ARBA00035197"/>
    </source>
</evidence>
<dbReference type="HAMAP" id="MF_01337_B">
    <property type="entry name" value="Ribosomal_uL18_B"/>
    <property type="match status" value="1"/>
</dbReference>
<dbReference type="CDD" id="cd00432">
    <property type="entry name" value="Ribosomal_L18_L5e"/>
    <property type="match status" value="1"/>
</dbReference>
<comment type="function">
    <text evidence="7">This is one of the proteins that bind and probably mediate the attachment of the 5S RNA into the large ribosomal subunit, where it forms part of the central protuberance.</text>
</comment>
<keyword evidence="2 7" id="KW-0699">rRNA-binding</keyword>
<dbReference type="PANTHER" id="PTHR12899">
    <property type="entry name" value="39S RIBOSOMAL PROTEIN L18, MITOCHONDRIAL"/>
    <property type="match status" value="1"/>
</dbReference>
<protein>
    <recommendedName>
        <fullName evidence="6 7">Large ribosomal subunit protein uL18</fullName>
    </recommendedName>
</protein>
<evidence type="ECO:0000256" key="4">
    <source>
        <dbReference type="ARBA" id="ARBA00022980"/>
    </source>
</evidence>
<name>A0A0G0VKE1_9BACT</name>
<keyword evidence="5 7" id="KW-0687">Ribonucleoprotein</keyword>
<evidence type="ECO:0000256" key="7">
    <source>
        <dbReference type="HAMAP-Rule" id="MF_01337"/>
    </source>
</evidence>
<evidence type="ECO:0000256" key="3">
    <source>
        <dbReference type="ARBA" id="ARBA00022884"/>
    </source>
</evidence>
<dbReference type="GO" id="GO:0003735">
    <property type="term" value="F:structural constituent of ribosome"/>
    <property type="evidence" value="ECO:0007669"/>
    <property type="project" value="InterPro"/>
</dbReference>
<dbReference type="EMBL" id="LCBA01000003">
    <property type="protein sequence ID" value="KKS01535.1"/>
    <property type="molecule type" value="Genomic_DNA"/>
</dbReference>
<dbReference type="GO" id="GO:0006412">
    <property type="term" value="P:translation"/>
    <property type="evidence" value="ECO:0007669"/>
    <property type="project" value="UniProtKB-UniRule"/>
</dbReference>
<evidence type="ECO:0000313" key="8">
    <source>
        <dbReference type="EMBL" id="KKS01535.1"/>
    </source>
</evidence>
<dbReference type="NCBIfam" id="TIGR00060">
    <property type="entry name" value="L18_bact"/>
    <property type="match status" value="1"/>
</dbReference>
<sequence>MNKTSTKKQLRLKRHKKVRAIITGTAVRPRVSVFKSNKHIFAQIIDDENQKTIVSASDMISKTKTKEKTKAKKSERAFKVGESLAIQMQEKNIKEAVFDRGGFKYHGRVKSLADGLRKGGIKI</sequence>
<dbReference type="PANTHER" id="PTHR12899:SF3">
    <property type="entry name" value="LARGE RIBOSOMAL SUBUNIT PROTEIN UL18M"/>
    <property type="match status" value="1"/>
</dbReference>
<comment type="similarity">
    <text evidence="1 7">Belongs to the universal ribosomal protein uL18 family.</text>
</comment>
<dbReference type="AlphaFoldDB" id="A0A0G0VKE1"/>
<dbReference type="GO" id="GO:0008097">
    <property type="term" value="F:5S rRNA binding"/>
    <property type="evidence" value="ECO:0007669"/>
    <property type="project" value="TreeGrafter"/>
</dbReference>
<dbReference type="FunFam" id="3.30.420.100:FF:000001">
    <property type="entry name" value="50S ribosomal protein L18"/>
    <property type="match status" value="1"/>
</dbReference>
<comment type="caution">
    <text evidence="8">The sequence shown here is derived from an EMBL/GenBank/DDBJ whole genome shotgun (WGS) entry which is preliminary data.</text>
</comment>
<dbReference type="Pfam" id="PF00861">
    <property type="entry name" value="Ribosomal_L18p"/>
    <property type="match status" value="1"/>
</dbReference>
<dbReference type="GO" id="GO:0022625">
    <property type="term" value="C:cytosolic large ribosomal subunit"/>
    <property type="evidence" value="ECO:0007669"/>
    <property type="project" value="TreeGrafter"/>
</dbReference>
<dbReference type="Proteomes" id="UP000033903">
    <property type="component" value="Unassembled WGS sequence"/>
</dbReference>
<organism evidence="8 9">
    <name type="scientific">Candidatus Yanofskybacteria bacterium GW2011_GWA2_41_22</name>
    <dbReference type="NCBI Taxonomy" id="1619023"/>
    <lineage>
        <taxon>Bacteria</taxon>
        <taxon>Candidatus Yanofskyibacteriota</taxon>
    </lineage>
</organism>